<reference evidence="10 11" key="1">
    <citation type="journal article" date="2019" name="Int. J. Syst. Evol. Microbiol.">
        <title>The Global Catalogue of Microorganisms (GCM) 10K type strain sequencing project: providing services to taxonomists for standard genome sequencing and annotation.</title>
        <authorList>
            <consortium name="The Broad Institute Genomics Platform"/>
            <consortium name="The Broad Institute Genome Sequencing Center for Infectious Disease"/>
            <person name="Wu L."/>
            <person name="Ma J."/>
        </authorList>
    </citation>
    <scope>NUCLEOTIDE SEQUENCE [LARGE SCALE GENOMIC DNA]</scope>
    <source>
        <strain evidence="10 11">JCM 16014</strain>
    </source>
</reference>
<evidence type="ECO:0000259" key="9">
    <source>
        <dbReference type="Pfam" id="PF02811"/>
    </source>
</evidence>
<comment type="pathway">
    <text evidence="1 8">Amino-acid biosynthesis; L-histidine biosynthesis; L-histidine from 5-phospho-alpha-D-ribose 1-diphosphate: step 8/9.</text>
</comment>
<name>A0ABN2TL88_9ACTN</name>
<dbReference type="SUPFAM" id="SSF89550">
    <property type="entry name" value="PHP domain-like"/>
    <property type="match status" value="1"/>
</dbReference>
<evidence type="ECO:0000256" key="1">
    <source>
        <dbReference type="ARBA" id="ARBA00004970"/>
    </source>
</evidence>
<keyword evidence="6 8" id="KW-0368">Histidine biosynthesis</keyword>
<dbReference type="InterPro" id="IPR004013">
    <property type="entry name" value="PHP_dom"/>
</dbReference>
<dbReference type="InterPro" id="IPR010140">
    <property type="entry name" value="Histidinol_P_phosphatase_HisJ"/>
</dbReference>
<accession>A0ABN2TL88</accession>
<evidence type="ECO:0000256" key="4">
    <source>
        <dbReference type="ARBA" id="ARBA00022605"/>
    </source>
</evidence>
<dbReference type="RefSeq" id="WP_344663787.1">
    <property type="nucleotide sequence ID" value="NZ_BAAAQN010000002.1"/>
</dbReference>
<keyword evidence="4 8" id="KW-0028">Amino-acid biosynthesis</keyword>
<keyword evidence="5 8" id="KW-0378">Hydrolase</keyword>
<dbReference type="EC" id="3.1.3.15" evidence="3 8"/>
<dbReference type="Proteomes" id="UP001500751">
    <property type="component" value="Unassembled WGS sequence"/>
</dbReference>
<dbReference type="EMBL" id="BAAAQN010000002">
    <property type="protein sequence ID" value="GAA2013182.1"/>
    <property type="molecule type" value="Genomic_DNA"/>
</dbReference>
<feature type="domain" description="PHP" evidence="9">
    <location>
        <begin position="5"/>
        <end position="221"/>
    </location>
</feature>
<evidence type="ECO:0000256" key="5">
    <source>
        <dbReference type="ARBA" id="ARBA00022801"/>
    </source>
</evidence>
<organism evidence="10 11">
    <name type="scientific">Catenulispora yoronensis</name>
    <dbReference type="NCBI Taxonomy" id="450799"/>
    <lineage>
        <taxon>Bacteria</taxon>
        <taxon>Bacillati</taxon>
        <taxon>Actinomycetota</taxon>
        <taxon>Actinomycetes</taxon>
        <taxon>Catenulisporales</taxon>
        <taxon>Catenulisporaceae</taxon>
        <taxon>Catenulispora</taxon>
    </lineage>
</organism>
<evidence type="ECO:0000256" key="2">
    <source>
        <dbReference type="ARBA" id="ARBA00009152"/>
    </source>
</evidence>
<evidence type="ECO:0000313" key="10">
    <source>
        <dbReference type="EMBL" id="GAA2013182.1"/>
    </source>
</evidence>
<evidence type="ECO:0000256" key="3">
    <source>
        <dbReference type="ARBA" id="ARBA00013085"/>
    </source>
</evidence>
<dbReference type="PANTHER" id="PTHR21039:SF0">
    <property type="entry name" value="HISTIDINOL-PHOSPHATASE"/>
    <property type="match status" value="1"/>
</dbReference>
<proteinExistence type="inferred from homology"/>
<gene>
    <name evidence="10" type="ORF">GCM10009839_04800</name>
</gene>
<comment type="caution">
    <text evidence="10">The sequence shown here is derived from an EMBL/GenBank/DDBJ whole genome shotgun (WGS) entry which is preliminary data.</text>
</comment>
<keyword evidence="11" id="KW-1185">Reference proteome</keyword>
<dbReference type="Gene3D" id="3.20.20.140">
    <property type="entry name" value="Metal-dependent hydrolases"/>
    <property type="match status" value="1"/>
</dbReference>
<evidence type="ECO:0000256" key="6">
    <source>
        <dbReference type="ARBA" id="ARBA00023102"/>
    </source>
</evidence>
<dbReference type="PANTHER" id="PTHR21039">
    <property type="entry name" value="HISTIDINOL PHOSPHATASE-RELATED"/>
    <property type="match status" value="1"/>
</dbReference>
<protein>
    <recommendedName>
        <fullName evidence="3 8">Histidinol-phosphatase</fullName>
        <shortName evidence="8">HolPase</shortName>
        <ecNumber evidence="3 8">3.1.3.15</ecNumber>
    </recommendedName>
</protein>
<dbReference type="Pfam" id="PF02811">
    <property type="entry name" value="PHP"/>
    <property type="match status" value="1"/>
</dbReference>
<evidence type="ECO:0000256" key="8">
    <source>
        <dbReference type="RuleBase" id="RU366003"/>
    </source>
</evidence>
<dbReference type="InterPro" id="IPR016195">
    <property type="entry name" value="Pol/histidinol_Pase-like"/>
</dbReference>
<comment type="catalytic activity">
    <reaction evidence="7 8">
        <text>L-histidinol phosphate + H2O = L-histidinol + phosphate</text>
        <dbReference type="Rhea" id="RHEA:14465"/>
        <dbReference type="ChEBI" id="CHEBI:15377"/>
        <dbReference type="ChEBI" id="CHEBI:43474"/>
        <dbReference type="ChEBI" id="CHEBI:57699"/>
        <dbReference type="ChEBI" id="CHEBI:57980"/>
        <dbReference type="EC" id="3.1.3.15"/>
    </reaction>
</comment>
<evidence type="ECO:0000313" key="11">
    <source>
        <dbReference type="Proteomes" id="UP001500751"/>
    </source>
</evidence>
<evidence type="ECO:0000256" key="7">
    <source>
        <dbReference type="ARBA" id="ARBA00049158"/>
    </source>
</evidence>
<comment type="similarity">
    <text evidence="2 8">Belongs to the PHP hydrolase family. HisK subfamily.</text>
</comment>
<sequence length="282" mass="32006">MLPPDNHVHSEFSWDAFRGSMEATCERAVEIGLPSLAFTEHADFSVSTLPPDFVLPEQWEPHTAHHPDGARVLTPPDLDLAGYLETLERCRDRFPGLRILSGVELSEAHWFPERTADLVRRGGFDRVLASLHTSSRRDEAYEDVSWSLQQADPVVVYRAYLAEAVRLIEEFDGFEVLTHIDYPVRYWPRDHHGFDLTEFEADIRLVLRTLARADKVMEFNTRLPLDPRVVGWWREEGGKGVSFASDAHVPEAVGHGFQEAAAVARAAGFKPGADLFEFWVRD</sequence>